<comment type="cofactor">
    <cofactor evidence="9">
        <name>Mg(2+)</name>
        <dbReference type="ChEBI" id="CHEBI:18420"/>
    </cofactor>
    <cofactor evidence="9">
        <name>Mn(2+)</name>
        <dbReference type="ChEBI" id="CHEBI:29035"/>
    </cofactor>
    <text evidence="9">Mg(2+). Can also accept Mn(2+).</text>
</comment>
<evidence type="ECO:0000256" key="3">
    <source>
        <dbReference type="ARBA" id="ARBA00022679"/>
    </source>
</evidence>
<evidence type="ECO:0000313" key="12">
    <source>
        <dbReference type="Proteomes" id="UP000198796"/>
    </source>
</evidence>
<dbReference type="GO" id="GO:0006083">
    <property type="term" value="P:acetate metabolic process"/>
    <property type="evidence" value="ECO:0007669"/>
    <property type="project" value="TreeGrafter"/>
</dbReference>
<dbReference type="GO" id="GO:0000287">
    <property type="term" value="F:magnesium ion binding"/>
    <property type="evidence" value="ECO:0007669"/>
    <property type="project" value="UniProtKB-UniRule"/>
</dbReference>
<dbReference type="PROSITE" id="PS01075">
    <property type="entry name" value="ACETATE_KINASE_1"/>
    <property type="match status" value="1"/>
</dbReference>
<comment type="caution">
    <text evidence="9">Lacks conserved residue(s) required for the propagation of feature annotation.</text>
</comment>
<dbReference type="PANTHER" id="PTHR21060:SF21">
    <property type="entry name" value="ACETATE KINASE"/>
    <property type="match status" value="1"/>
</dbReference>
<sequence length="397" mass="42232">MTGDILTLNAGSSSLKFAVFAPKDSKQTAHITGKIAGIGRAPEFSARDANGMLLVSDQPTVFSPTSTHEDLVAFLLDWLEHQLGNRTLAIVGHRIVHGGQTFSQPVRIDDTVLSELDGLVPLAPLHQPHNLATVRAVAAWRPDLPQIACFDTGFHRTQDTLATLFALPRALSDEGIIRYGFHGLSYDYIAGVLPDHLGPKAEGRIIVAHLGNGASMCAMRNRQSVATSMGFTALDGLMMGSRCGALDPGVVLYLLQSKGMSPAEIETLLYEKSGLLGVSGISNNMQVLEDSDAPQALEAIDLFVHRAASTLAGLVAALGGLDALVFTAGIGENSARVRRSICARLEWLGIAIDHVANERNETRISMDASAIDVLVLPTNEEAVIAAGCRRFVEPSAV</sequence>
<dbReference type="NCBIfam" id="TIGR00016">
    <property type="entry name" value="ackA"/>
    <property type="match status" value="1"/>
</dbReference>
<evidence type="ECO:0000256" key="2">
    <source>
        <dbReference type="ARBA" id="ARBA00022490"/>
    </source>
</evidence>
<dbReference type="UniPathway" id="UPA00340">
    <property type="reaction ID" value="UER00458"/>
</dbReference>
<feature type="binding site" evidence="9">
    <location>
        <position position="9"/>
    </location>
    <ligand>
        <name>Mg(2+)</name>
        <dbReference type="ChEBI" id="CHEBI:18420"/>
    </ligand>
</feature>
<dbReference type="InterPro" id="IPR000890">
    <property type="entry name" value="Aliphatic_acid_kin_short-chain"/>
</dbReference>
<dbReference type="GO" id="GO:0005524">
    <property type="term" value="F:ATP binding"/>
    <property type="evidence" value="ECO:0007669"/>
    <property type="project" value="UniProtKB-KW"/>
</dbReference>
<dbReference type="STRING" id="871651.SAMN05421688_0073"/>
<organism evidence="11 12">
    <name type="scientific">Poseidonocella pacifica</name>
    <dbReference type="NCBI Taxonomy" id="871651"/>
    <lineage>
        <taxon>Bacteria</taxon>
        <taxon>Pseudomonadati</taxon>
        <taxon>Pseudomonadota</taxon>
        <taxon>Alphaproteobacteria</taxon>
        <taxon>Rhodobacterales</taxon>
        <taxon>Roseobacteraceae</taxon>
        <taxon>Poseidonocella</taxon>
    </lineage>
</organism>
<evidence type="ECO:0000256" key="9">
    <source>
        <dbReference type="HAMAP-Rule" id="MF_00020"/>
    </source>
</evidence>
<dbReference type="EC" id="2.7.2.1" evidence="9"/>
<feature type="binding site" evidence="9">
    <location>
        <begin position="209"/>
        <end position="213"/>
    </location>
    <ligand>
        <name>ATP</name>
        <dbReference type="ChEBI" id="CHEBI:30616"/>
    </ligand>
</feature>
<feature type="active site" description="Proton donor/acceptor" evidence="9">
    <location>
        <position position="151"/>
    </location>
</feature>
<evidence type="ECO:0000256" key="7">
    <source>
        <dbReference type="ARBA" id="ARBA00022840"/>
    </source>
</evidence>
<dbReference type="SUPFAM" id="SSF53067">
    <property type="entry name" value="Actin-like ATPase domain"/>
    <property type="match status" value="2"/>
</dbReference>
<comment type="catalytic activity">
    <reaction evidence="9">
        <text>acetate + ATP = acetyl phosphate + ADP</text>
        <dbReference type="Rhea" id="RHEA:11352"/>
        <dbReference type="ChEBI" id="CHEBI:22191"/>
        <dbReference type="ChEBI" id="CHEBI:30089"/>
        <dbReference type="ChEBI" id="CHEBI:30616"/>
        <dbReference type="ChEBI" id="CHEBI:456216"/>
        <dbReference type="EC" id="2.7.2.1"/>
    </reaction>
</comment>
<dbReference type="Gene3D" id="3.30.420.40">
    <property type="match status" value="2"/>
</dbReference>
<keyword evidence="6 9" id="KW-0418">Kinase</keyword>
<dbReference type="PRINTS" id="PR00471">
    <property type="entry name" value="ACETATEKNASE"/>
</dbReference>
<feature type="site" description="Transition state stabilizer" evidence="9">
    <location>
        <position position="182"/>
    </location>
</feature>
<accession>A0A1I0UYN2</accession>
<keyword evidence="5 9" id="KW-0547">Nucleotide-binding</keyword>
<reference evidence="11 12" key="1">
    <citation type="submission" date="2016-10" db="EMBL/GenBank/DDBJ databases">
        <authorList>
            <person name="de Groot N.N."/>
        </authorList>
    </citation>
    <scope>NUCLEOTIDE SEQUENCE [LARGE SCALE GENOMIC DNA]</scope>
    <source>
        <strain evidence="11 12">DSM 29316</strain>
    </source>
</reference>
<name>A0A1I0UYN2_9RHOB</name>
<evidence type="ECO:0000313" key="11">
    <source>
        <dbReference type="EMBL" id="SFA69003.1"/>
    </source>
</evidence>
<evidence type="ECO:0000256" key="5">
    <source>
        <dbReference type="ARBA" id="ARBA00022741"/>
    </source>
</evidence>
<proteinExistence type="inferred from homology"/>
<dbReference type="Pfam" id="PF00871">
    <property type="entry name" value="Acetate_kinase"/>
    <property type="match status" value="1"/>
</dbReference>
<dbReference type="HAMAP" id="MF_00020">
    <property type="entry name" value="Acetate_kinase"/>
    <property type="match status" value="1"/>
</dbReference>
<dbReference type="AlphaFoldDB" id="A0A1I0UYN2"/>
<dbReference type="Proteomes" id="UP000198796">
    <property type="component" value="Unassembled WGS sequence"/>
</dbReference>
<keyword evidence="12" id="KW-1185">Reference proteome</keyword>
<comment type="subunit">
    <text evidence="9">Homodimer.</text>
</comment>
<feature type="site" description="Transition state stabilizer" evidence="9">
    <location>
        <position position="242"/>
    </location>
</feature>
<dbReference type="InterPro" id="IPR004372">
    <property type="entry name" value="Ac/propionate_kinase"/>
</dbReference>
<comment type="pathway">
    <text evidence="9">Metabolic intermediate biosynthesis; acetyl-CoA biosynthesis; acetyl-CoA from acetate: step 1/2.</text>
</comment>
<comment type="similarity">
    <text evidence="1 9 10">Belongs to the acetokinase family.</text>
</comment>
<keyword evidence="7 9" id="KW-0067">ATP-binding</keyword>
<feature type="binding site" evidence="9">
    <location>
        <position position="380"/>
    </location>
    <ligand>
        <name>Mg(2+)</name>
        <dbReference type="ChEBI" id="CHEBI:18420"/>
    </ligand>
</feature>
<dbReference type="RefSeq" id="WP_092059525.1">
    <property type="nucleotide sequence ID" value="NZ_FOJU01000001.1"/>
</dbReference>
<evidence type="ECO:0000256" key="1">
    <source>
        <dbReference type="ARBA" id="ARBA00008748"/>
    </source>
</evidence>
<protein>
    <recommendedName>
        <fullName evidence="9">Acetate kinase</fullName>
        <ecNumber evidence="9">2.7.2.1</ecNumber>
    </recommendedName>
    <alternativeName>
        <fullName evidence="9">Acetokinase</fullName>
    </alternativeName>
</protein>
<gene>
    <name evidence="9" type="primary">ackA</name>
    <name evidence="11" type="ORF">SAMN05421688_0073</name>
</gene>
<dbReference type="InterPro" id="IPR043129">
    <property type="entry name" value="ATPase_NBD"/>
</dbReference>
<dbReference type="OrthoDB" id="9802453at2"/>
<feature type="binding site" evidence="9">
    <location>
        <position position="16"/>
    </location>
    <ligand>
        <name>ATP</name>
        <dbReference type="ChEBI" id="CHEBI:30616"/>
    </ligand>
</feature>
<comment type="function">
    <text evidence="9">Catalyzes the formation of acetyl phosphate from acetate and ATP. Can also catalyze the reverse reaction.</text>
</comment>
<keyword evidence="8 9" id="KW-0460">Magnesium</keyword>
<dbReference type="PIRSF" id="PIRSF000722">
    <property type="entry name" value="Acetate_prop_kin"/>
    <property type="match status" value="1"/>
</dbReference>
<dbReference type="GO" id="GO:0008776">
    <property type="term" value="F:acetate kinase activity"/>
    <property type="evidence" value="ECO:0007669"/>
    <property type="project" value="UniProtKB-UniRule"/>
</dbReference>
<dbReference type="GO" id="GO:0005829">
    <property type="term" value="C:cytosol"/>
    <property type="evidence" value="ECO:0007669"/>
    <property type="project" value="TreeGrafter"/>
</dbReference>
<evidence type="ECO:0000256" key="10">
    <source>
        <dbReference type="RuleBase" id="RU003835"/>
    </source>
</evidence>
<comment type="subcellular location">
    <subcellularLocation>
        <location evidence="9">Cytoplasm</location>
    </subcellularLocation>
</comment>
<evidence type="ECO:0000256" key="6">
    <source>
        <dbReference type="ARBA" id="ARBA00022777"/>
    </source>
</evidence>
<feature type="binding site" evidence="9">
    <location>
        <begin position="329"/>
        <end position="333"/>
    </location>
    <ligand>
        <name>ATP</name>
        <dbReference type="ChEBI" id="CHEBI:30616"/>
    </ligand>
</feature>
<dbReference type="EMBL" id="FOJU01000001">
    <property type="protein sequence ID" value="SFA69003.1"/>
    <property type="molecule type" value="Genomic_DNA"/>
</dbReference>
<dbReference type="InterPro" id="IPR023865">
    <property type="entry name" value="Aliphatic_acid_kinase_CS"/>
</dbReference>
<evidence type="ECO:0000256" key="8">
    <source>
        <dbReference type="ARBA" id="ARBA00022842"/>
    </source>
</evidence>
<evidence type="ECO:0000256" key="4">
    <source>
        <dbReference type="ARBA" id="ARBA00022723"/>
    </source>
</evidence>
<feature type="binding site" evidence="9">
    <location>
        <position position="94"/>
    </location>
    <ligand>
        <name>substrate</name>
    </ligand>
</feature>
<dbReference type="PANTHER" id="PTHR21060">
    <property type="entry name" value="ACETATE KINASE"/>
    <property type="match status" value="1"/>
</dbReference>
<keyword evidence="3 9" id="KW-0808">Transferase</keyword>
<dbReference type="GO" id="GO:0006085">
    <property type="term" value="P:acetyl-CoA biosynthetic process"/>
    <property type="evidence" value="ECO:0007669"/>
    <property type="project" value="UniProtKB-UniRule"/>
</dbReference>
<keyword evidence="4 9" id="KW-0479">Metal-binding</keyword>
<keyword evidence="2 9" id="KW-0963">Cytoplasm</keyword>